<dbReference type="AlphaFoldDB" id="E3QFL3"/>
<dbReference type="PROSITE" id="PS00028">
    <property type="entry name" value="ZINC_FINGER_C2H2_1"/>
    <property type="match status" value="2"/>
</dbReference>
<dbReference type="CDD" id="cd12148">
    <property type="entry name" value="fungal_TF_MHR"/>
    <property type="match status" value="1"/>
</dbReference>
<gene>
    <name evidence="11" type="ORF">GLRG_04795</name>
</gene>
<dbReference type="Pfam" id="PF04082">
    <property type="entry name" value="Fungal_trans"/>
    <property type="match status" value="1"/>
</dbReference>
<accession>E3QFL3</accession>
<dbReference type="PANTHER" id="PTHR47660">
    <property type="entry name" value="TRANSCRIPTION FACTOR WITH C2H2 AND ZN(2)-CYS(6) DNA BINDING DOMAIN (EUROFUNG)-RELATED-RELATED"/>
    <property type="match status" value="1"/>
</dbReference>
<dbReference type="PANTHER" id="PTHR47660:SF2">
    <property type="entry name" value="TRANSCRIPTION FACTOR WITH C2H2 AND ZN(2)-CYS(6) DNA BINDING DOMAIN (EUROFUNG)"/>
    <property type="match status" value="1"/>
</dbReference>
<keyword evidence="4" id="KW-0805">Transcription regulation</keyword>
<evidence type="ECO:0000256" key="7">
    <source>
        <dbReference type="PROSITE-ProRule" id="PRU00042"/>
    </source>
</evidence>
<organism evidence="12">
    <name type="scientific">Colletotrichum graminicola (strain M1.001 / M2 / FGSC 10212)</name>
    <name type="common">Maize anthracnose fungus</name>
    <name type="synonym">Glomerella graminicola</name>
    <dbReference type="NCBI Taxonomy" id="645133"/>
    <lineage>
        <taxon>Eukaryota</taxon>
        <taxon>Fungi</taxon>
        <taxon>Dikarya</taxon>
        <taxon>Ascomycota</taxon>
        <taxon>Pezizomycotina</taxon>
        <taxon>Sordariomycetes</taxon>
        <taxon>Hypocreomycetidae</taxon>
        <taxon>Glomerellales</taxon>
        <taxon>Glomerellaceae</taxon>
        <taxon>Colletotrichum</taxon>
        <taxon>Colletotrichum graminicola species complex</taxon>
    </lineage>
</organism>
<evidence type="ECO:0000313" key="12">
    <source>
        <dbReference type="Proteomes" id="UP000008782"/>
    </source>
</evidence>
<dbReference type="FunFam" id="3.30.160.60:FF:000446">
    <property type="entry name" value="Zinc finger protein"/>
    <property type="match status" value="1"/>
</dbReference>
<dbReference type="RefSeq" id="XP_008093671.1">
    <property type="nucleotide sequence ID" value="XM_008095480.1"/>
</dbReference>
<dbReference type="OrthoDB" id="1405595at2759"/>
<dbReference type="VEuPathDB" id="FungiDB:GLRG_04795"/>
<keyword evidence="2 7" id="KW-0863">Zinc-finger</keyword>
<keyword evidence="9" id="KW-0812">Transmembrane</keyword>
<evidence type="ECO:0000256" key="8">
    <source>
        <dbReference type="SAM" id="MobiDB-lite"/>
    </source>
</evidence>
<keyword evidence="12" id="KW-1185">Reference proteome</keyword>
<feature type="domain" description="C2H2-type" evidence="10">
    <location>
        <begin position="64"/>
        <end position="91"/>
    </location>
</feature>
<dbReference type="Pfam" id="PF13912">
    <property type="entry name" value="zf-C2H2_6"/>
    <property type="match status" value="1"/>
</dbReference>
<dbReference type="PROSITE" id="PS50157">
    <property type="entry name" value="ZINC_FINGER_C2H2_2"/>
    <property type="match status" value="2"/>
</dbReference>
<dbReference type="SUPFAM" id="SSF57667">
    <property type="entry name" value="beta-beta-alpha zinc fingers"/>
    <property type="match status" value="1"/>
</dbReference>
<keyword evidence="6" id="KW-0539">Nucleus</keyword>
<dbReference type="GO" id="GO:0006351">
    <property type="term" value="P:DNA-templated transcription"/>
    <property type="evidence" value="ECO:0007669"/>
    <property type="project" value="InterPro"/>
</dbReference>
<evidence type="ECO:0000256" key="1">
    <source>
        <dbReference type="ARBA" id="ARBA00022723"/>
    </source>
</evidence>
<dbReference type="SMART" id="SM00355">
    <property type="entry name" value="ZnF_C2H2"/>
    <property type="match status" value="2"/>
</dbReference>
<keyword evidence="5" id="KW-0804">Transcription</keyword>
<dbReference type="Pfam" id="PF00096">
    <property type="entry name" value="zf-C2H2"/>
    <property type="match status" value="1"/>
</dbReference>
<evidence type="ECO:0000256" key="9">
    <source>
        <dbReference type="SAM" id="Phobius"/>
    </source>
</evidence>
<name>E3QFL3_COLGM</name>
<dbReference type="Proteomes" id="UP000008782">
    <property type="component" value="Unassembled WGS sequence"/>
</dbReference>
<evidence type="ECO:0000256" key="3">
    <source>
        <dbReference type="ARBA" id="ARBA00022833"/>
    </source>
</evidence>
<dbReference type="InterPro" id="IPR007219">
    <property type="entry name" value="XnlR_reg_dom"/>
</dbReference>
<sequence length="885" mass="99126">MRWTKRLKGDRLLPTPNFIIAVVGMVPENETSQSLHTCSTCSRSFNRIENLKRHQKTHQSRLPHRCAICQKEFSRSDILKKHRRVHHKGTPDGQNLEESHAREFCFVLEDPGSSSQGLPDKIADPASLGSSSVPTTSTTSTVTWGPPTNYAQYPTYSHNGGPASGTNSTAANQHHSTIAALPAILDVDVDFSTFFQSCADNLWLDTRQWFTPEFYDAMREKTYMDNPLLIQDDSQLFSDQRAWFGDDLGLPGHGQDTAVSMPHKGAMASHETTGNIGHENAGPRVSSPPNVPFQEDGMAFGWDPSSKMIQQTQDISISERHPFLLRQKHQFDMGDSVWASIHEFLKPRIPNSGDFILPSLAVANAFLGLFFEEFYEQSPVLHLPTLNVDSLPPPLIVAMIVIGATYSHIRQSRRFSILVLDRARQNLQQSIESDKTLTRDPHILYAYALLVYMGLWCGNKRAYEAAEASRGALVTYVRRLPPLKPRSLGGNGKVTEDQWEGWIDLEFKYRLRWYVFMIDMQFPVILNLRGMMSLAEVCRWECPSDEQHWTASDAKTWTRLLNAAPGPSIVLFATAYQALLTPDGSSRRTSPSSLRSSAFSRWTLLLVLNSLGSQAYDWSHDWSMNPVDASESPFNTSSQNGYVGVNKASSRMERLKTRENIIESVDIWYHRYNAYRETGRASGPDSYFLRASRILHGLVHIHLHTSISHIQDALGKGGDHAVQEGLSRLQYFFAHGYASHGQTTIKPPPESLHAFAKATENCMLIMSDQGLRSAAPYSIFTVFLSHVFLWAVIKTSPKTIKAQVHLFLRDVAPAIKSELKEALDRALSSHNDGAGNGDESRLVLMHGAQSLVRLGTWGAALNLARLLQLRAERRNDNIGNQHIAP</sequence>
<evidence type="ECO:0000313" key="11">
    <source>
        <dbReference type="EMBL" id="EFQ29651.1"/>
    </source>
</evidence>
<dbReference type="InterPro" id="IPR036236">
    <property type="entry name" value="Znf_C2H2_sf"/>
</dbReference>
<dbReference type="Gene3D" id="3.30.160.60">
    <property type="entry name" value="Classic Zinc Finger"/>
    <property type="match status" value="2"/>
</dbReference>
<reference evidence="12" key="1">
    <citation type="journal article" date="2012" name="Nat. Genet.">
        <title>Lifestyle transitions in plant pathogenic Colletotrichum fungi deciphered by genome and transcriptome analyses.</title>
        <authorList>
            <person name="O'Connell R.J."/>
            <person name="Thon M.R."/>
            <person name="Hacquard S."/>
            <person name="Amyotte S.G."/>
            <person name="Kleemann J."/>
            <person name="Torres M.F."/>
            <person name="Damm U."/>
            <person name="Buiate E.A."/>
            <person name="Epstein L."/>
            <person name="Alkan N."/>
            <person name="Altmueller J."/>
            <person name="Alvarado-Balderrama L."/>
            <person name="Bauser C.A."/>
            <person name="Becker C."/>
            <person name="Birren B.W."/>
            <person name="Chen Z."/>
            <person name="Choi J."/>
            <person name="Crouch J.A."/>
            <person name="Duvick J.P."/>
            <person name="Farman M.A."/>
            <person name="Gan P."/>
            <person name="Heiman D."/>
            <person name="Henrissat B."/>
            <person name="Howard R.J."/>
            <person name="Kabbage M."/>
            <person name="Koch C."/>
            <person name="Kracher B."/>
            <person name="Kubo Y."/>
            <person name="Law A.D."/>
            <person name="Lebrun M.-H."/>
            <person name="Lee Y.-H."/>
            <person name="Miyara I."/>
            <person name="Moore N."/>
            <person name="Neumann U."/>
            <person name="Nordstroem K."/>
            <person name="Panaccione D.G."/>
            <person name="Panstruga R."/>
            <person name="Place M."/>
            <person name="Proctor R.H."/>
            <person name="Prusky D."/>
            <person name="Rech G."/>
            <person name="Reinhardt R."/>
            <person name="Rollins J.A."/>
            <person name="Rounsley S."/>
            <person name="Schardl C.L."/>
            <person name="Schwartz D.C."/>
            <person name="Shenoy N."/>
            <person name="Shirasu K."/>
            <person name="Sikhakolli U.R."/>
            <person name="Stueber K."/>
            <person name="Sukno S.A."/>
            <person name="Sweigard J.A."/>
            <person name="Takano Y."/>
            <person name="Takahara H."/>
            <person name="Trail F."/>
            <person name="van der Does H.C."/>
            <person name="Voll L.M."/>
            <person name="Will I."/>
            <person name="Young S."/>
            <person name="Zeng Q."/>
            <person name="Zhang J."/>
            <person name="Zhou S."/>
            <person name="Dickman M.B."/>
            <person name="Schulze-Lefert P."/>
            <person name="Ver Loren van Themaat E."/>
            <person name="Ma L.-J."/>
            <person name="Vaillancourt L.J."/>
        </authorList>
    </citation>
    <scope>NUCLEOTIDE SEQUENCE [LARGE SCALE GENOMIC DNA]</scope>
    <source>
        <strain evidence="12">M1.001 / M2 / FGSC 10212</strain>
    </source>
</reference>
<keyword evidence="9" id="KW-1133">Transmembrane helix</keyword>
<dbReference type="InterPro" id="IPR013087">
    <property type="entry name" value="Znf_C2H2_type"/>
</dbReference>
<keyword evidence="1" id="KW-0479">Metal-binding</keyword>
<dbReference type="EMBL" id="GG697345">
    <property type="protein sequence ID" value="EFQ29651.1"/>
    <property type="molecule type" value="Genomic_DNA"/>
</dbReference>
<feature type="transmembrane region" description="Helical" evidence="9">
    <location>
        <begin position="774"/>
        <end position="793"/>
    </location>
</feature>
<dbReference type="GO" id="GO:0003677">
    <property type="term" value="F:DNA binding"/>
    <property type="evidence" value="ECO:0007669"/>
    <property type="project" value="InterPro"/>
</dbReference>
<dbReference type="HOGENOM" id="CLU_014830_0_0_1"/>
<evidence type="ECO:0000256" key="2">
    <source>
        <dbReference type="ARBA" id="ARBA00022771"/>
    </source>
</evidence>
<evidence type="ECO:0000259" key="10">
    <source>
        <dbReference type="PROSITE" id="PS50157"/>
    </source>
</evidence>
<evidence type="ECO:0000256" key="6">
    <source>
        <dbReference type="ARBA" id="ARBA00023242"/>
    </source>
</evidence>
<keyword evidence="9" id="KW-0472">Membrane</keyword>
<feature type="region of interest" description="Disordered" evidence="8">
    <location>
        <begin position="111"/>
        <end position="146"/>
    </location>
</feature>
<feature type="compositionally biased region" description="Low complexity" evidence="8">
    <location>
        <begin position="129"/>
        <end position="146"/>
    </location>
</feature>
<dbReference type="eggNOG" id="KOG1721">
    <property type="taxonomic scope" value="Eukaryota"/>
</dbReference>
<proteinExistence type="predicted"/>
<dbReference type="STRING" id="645133.E3QFL3"/>
<dbReference type="GO" id="GO:0008270">
    <property type="term" value="F:zinc ion binding"/>
    <property type="evidence" value="ECO:0007669"/>
    <property type="project" value="UniProtKB-KW"/>
</dbReference>
<feature type="domain" description="C2H2-type" evidence="10">
    <location>
        <begin position="36"/>
        <end position="63"/>
    </location>
</feature>
<protein>
    <recommendedName>
        <fullName evidence="10">C2H2-type domain-containing protein</fullName>
    </recommendedName>
</protein>
<dbReference type="GeneID" id="24410160"/>
<evidence type="ECO:0000256" key="4">
    <source>
        <dbReference type="ARBA" id="ARBA00023015"/>
    </source>
</evidence>
<keyword evidence="3" id="KW-0862">Zinc</keyword>
<evidence type="ECO:0000256" key="5">
    <source>
        <dbReference type="ARBA" id="ARBA00023163"/>
    </source>
</evidence>